<feature type="domain" description="No apical meristem-associated C-terminal" evidence="2">
    <location>
        <begin position="71"/>
        <end position="226"/>
    </location>
</feature>
<organism evidence="3 4">
    <name type="scientific">Dipteronia sinensis</name>
    <dbReference type="NCBI Taxonomy" id="43782"/>
    <lineage>
        <taxon>Eukaryota</taxon>
        <taxon>Viridiplantae</taxon>
        <taxon>Streptophyta</taxon>
        <taxon>Embryophyta</taxon>
        <taxon>Tracheophyta</taxon>
        <taxon>Spermatophyta</taxon>
        <taxon>Magnoliopsida</taxon>
        <taxon>eudicotyledons</taxon>
        <taxon>Gunneridae</taxon>
        <taxon>Pentapetalae</taxon>
        <taxon>rosids</taxon>
        <taxon>malvids</taxon>
        <taxon>Sapindales</taxon>
        <taxon>Sapindaceae</taxon>
        <taxon>Hippocastanoideae</taxon>
        <taxon>Acereae</taxon>
        <taxon>Dipteronia</taxon>
    </lineage>
</organism>
<evidence type="ECO:0000256" key="1">
    <source>
        <dbReference type="SAM" id="MobiDB-lite"/>
    </source>
</evidence>
<feature type="region of interest" description="Disordered" evidence="1">
    <location>
        <begin position="98"/>
        <end position="121"/>
    </location>
</feature>
<name>A0AAE0EEX0_9ROSI</name>
<evidence type="ECO:0000259" key="2">
    <source>
        <dbReference type="Pfam" id="PF14303"/>
    </source>
</evidence>
<keyword evidence="4" id="KW-1185">Reference proteome</keyword>
<comment type="caution">
    <text evidence="3">The sequence shown here is derived from an EMBL/GenBank/DDBJ whole genome shotgun (WGS) entry which is preliminary data.</text>
</comment>
<gene>
    <name evidence="3" type="ORF">Dsin_005139</name>
</gene>
<dbReference type="Proteomes" id="UP001281410">
    <property type="component" value="Unassembled WGS sequence"/>
</dbReference>
<dbReference type="PANTHER" id="PTHR45125:SF36">
    <property type="entry name" value="BNAC01G27460D PROTEIN"/>
    <property type="match status" value="1"/>
</dbReference>
<evidence type="ECO:0000313" key="3">
    <source>
        <dbReference type="EMBL" id="KAK3225277.1"/>
    </source>
</evidence>
<dbReference type="InterPro" id="IPR029466">
    <property type="entry name" value="NAM-associated_C"/>
</dbReference>
<protein>
    <recommendedName>
        <fullName evidence="2">No apical meristem-associated C-terminal domain-containing protein</fullName>
    </recommendedName>
</protein>
<evidence type="ECO:0000313" key="4">
    <source>
        <dbReference type="Proteomes" id="UP001281410"/>
    </source>
</evidence>
<dbReference type="Pfam" id="PF14303">
    <property type="entry name" value="NAM-associated"/>
    <property type="match status" value="1"/>
</dbReference>
<accession>A0AAE0EEX0</accession>
<feature type="compositionally biased region" description="Basic and acidic residues" evidence="1">
    <location>
        <begin position="98"/>
        <end position="111"/>
    </location>
</feature>
<reference evidence="3" key="1">
    <citation type="journal article" date="2023" name="Plant J.">
        <title>Genome sequences and population genomics provide insights into the demographic history, inbreeding, and mutation load of two 'living fossil' tree species of Dipteronia.</title>
        <authorList>
            <person name="Feng Y."/>
            <person name="Comes H.P."/>
            <person name="Chen J."/>
            <person name="Zhu S."/>
            <person name="Lu R."/>
            <person name="Zhang X."/>
            <person name="Li P."/>
            <person name="Qiu J."/>
            <person name="Olsen K.M."/>
            <person name="Qiu Y."/>
        </authorList>
    </citation>
    <scope>NUCLEOTIDE SEQUENCE</scope>
    <source>
        <strain evidence="3">NBL</strain>
    </source>
</reference>
<dbReference type="AlphaFoldDB" id="A0AAE0EEX0"/>
<dbReference type="PANTHER" id="PTHR45125">
    <property type="entry name" value="F21J9.4-RELATED"/>
    <property type="match status" value="1"/>
</dbReference>
<dbReference type="EMBL" id="JANJYJ010000002">
    <property type="protein sequence ID" value="KAK3225277.1"/>
    <property type="molecule type" value="Genomic_DNA"/>
</dbReference>
<sequence>MFWARVATDYNNNKQDFITELHNKRSLQCRMQTILTAIGKLRGCLRQIETLKPSGASEADIPKIKKYKNGFKFDYVWPILKDMQKFTDNDTTTSAFRRESGHFVSSKEDSPTPKSPTTASTGLSLFSLNLNSDDVGGSSSQHPIGVKKAKFKMRAEDQNSTFCDTLKEGQQQLMEVYKQNTGERQRTNDILERKLELRETKIVMMDLNTVTDPMKCEFVNQQQLKIMAKQVRQ</sequence>
<proteinExistence type="predicted"/>